<dbReference type="InterPro" id="IPR036390">
    <property type="entry name" value="WH_DNA-bd_sf"/>
</dbReference>
<evidence type="ECO:0000256" key="3">
    <source>
        <dbReference type="ARBA" id="ARBA00023125"/>
    </source>
</evidence>
<dbReference type="GO" id="GO:0006351">
    <property type="term" value="P:DNA-templated transcription"/>
    <property type="evidence" value="ECO:0007669"/>
    <property type="project" value="TreeGrafter"/>
</dbReference>
<keyword evidence="4" id="KW-0804">Transcription</keyword>
<evidence type="ECO:0000256" key="8">
    <source>
        <dbReference type="SAM" id="MobiDB-lite"/>
    </source>
</evidence>
<dbReference type="Gene3D" id="3.40.190.290">
    <property type="match status" value="1"/>
</dbReference>
<comment type="similarity">
    <text evidence="1">Belongs to the LysR transcriptional regulatory family.</text>
</comment>
<name>A0A0T7GHK8_NEOGA</name>
<evidence type="ECO:0000256" key="4">
    <source>
        <dbReference type="ARBA" id="ARBA00023163"/>
    </source>
</evidence>
<comment type="function">
    <text evidence="5">Transcriptional regulator of the ttuABCDE tartrate utilization operon.</text>
</comment>
<evidence type="ECO:0000313" key="10">
    <source>
        <dbReference type="EMBL" id="CDZ46686.1"/>
    </source>
</evidence>
<evidence type="ECO:0000313" key="11">
    <source>
        <dbReference type="Proteomes" id="UP000039660"/>
    </source>
</evidence>
<dbReference type="SUPFAM" id="SSF53850">
    <property type="entry name" value="Periplasmic binding protein-like II"/>
    <property type="match status" value="1"/>
</dbReference>
<evidence type="ECO:0000256" key="6">
    <source>
        <dbReference type="ARBA" id="ARBA00067332"/>
    </source>
</evidence>
<sequence length="347" mass="38346">MSPTQDKSDAMLGKSPARSLYGGRKRSNGETLLDRLGGLTAFVRTADLGSFVAAGRVLGLSASAVGKAVTNLEKELGVRLFQRSTRSLRLTEEGRLFHERCRRVLDDLNDAEASLASAVAVPRGKLRVSAPIVTYHLLLPVLPEFVERYPEIELDLDFNDRIVDLIDEEVDVAIRSGNLPDSRLMSRTLRPFRMLLCAAPTYLDRHGIPECPRELDGHLAILFRYPNSRKLQDWPITLPPEGAEPRLRTALTCNNMEALRSTVIAGLGIGCMPDFLAREPVADGRLRTILDEHLDAPGQFHLLWPSSRHLSPKVRVLVDFLSEKLFAETCERLPAAPEASLLAGAAE</sequence>
<dbReference type="FunFam" id="1.10.10.10:FF:000001">
    <property type="entry name" value="LysR family transcriptional regulator"/>
    <property type="match status" value="1"/>
</dbReference>
<dbReference type="CDD" id="cd08476">
    <property type="entry name" value="PBP2_CrgA_like_7"/>
    <property type="match status" value="1"/>
</dbReference>
<evidence type="ECO:0000256" key="1">
    <source>
        <dbReference type="ARBA" id="ARBA00009437"/>
    </source>
</evidence>
<evidence type="ECO:0000256" key="7">
    <source>
        <dbReference type="ARBA" id="ARBA00083243"/>
    </source>
</evidence>
<evidence type="ECO:0000256" key="2">
    <source>
        <dbReference type="ARBA" id="ARBA00023015"/>
    </source>
</evidence>
<dbReference type="Pfam" id="PF00126">
    <property type="entry name" value="HTH_1"/>
    <property type="match status" value="1"/>
</dbReference>
<organism evidence="10 11">
    <name type="scientific">Neorhizobium galegae bv. officinalis</name>
    <dbReference type="NCBI Taxonomy" id="323656"/>
    <lineage>
        <taxon>Bacteria</taxon>
        <taxon>Pseudomonadati</taxon>
        <taxon>Pseudomonadota</taxon>
        <taxon>Alphaproteobacteria</taxon>
        <taxon>Hyphomicrobiales</taxon>
        <taxon>Rhizobiaceae</taxon>
        <taxon>Rhizobium/Agrobacterium group</taxon>
        <taxon>Neorhizobium</taxon>
    </lineage>
</organism>
<dbReference type="GO" id="GO:0043565">
    <property type="term" value="F:sequence-specific DNA binding"/>
    <property type="evidence" value="ECO:0007669"/>
    <property type="project" value="TreeGrafter"/>
</dbReference>
<dbReference type="Gene3D" id="1.10.10.10">
    <property type="entry name" value="Winged helix-like DNA-binding domain superfamily/Winged helix DNA-binding domain"/>
    <property type="match status" value="1"/>
</dbReference>
<dbReference type="SUPFAM" id="SSF46785">
    <property type="entry name" value="Winged helix' DNA-binding domain"/>
    <property type="match status" value="1"/>
</dbReference>
<dbReference type="InterPro" id="IPR036388">
    <property type="entry name" value="WH-like_DNA-bd_sf"/>
</dbReference>
<keyword evidence="3" id="KW-0238">DNA-binding</keyword>
<feature type="region of interest" description="Disordered" evidence="8">
    <location>
        <begin position="1"/>
        <end position="26"/>
    </location>
</feature>
<dbReference type="AlphaFoldDB" id="A0A0T7GHK8"/>
<dbReference type="PROSITE" id="PS50931">
    <property type="entry name" value="HTH_LYSR"/>
    <property type="match status" value="1"/>
</dbReference>
<dbReference type="Proteomes" id="UP000039660">
    <property type="component" value="Unassembled WGS sequence"/>
</dbReference>
<dbReference type="PANTHER" id="PTHR30537">
    <property type="entry name" value="HTH-TYPE TRANSCRIPTIONAL REGULATOR"/>
    <property type="match status" value="1"/>
</dbReference>
<evidence type="ECO:0000259" key="9">
    <source>
        <dbReference type="PROSITE" id="PS50931"/>
    </source>
</evidence>
<dbReference type="Pfam" id="PF03466">
    <property type="entry name" value="LysR_substrate"/>
    <property type="match status" value="1"/>
</dbReference>
<protein>
    <recommendedName>
        <fullName evidence="6">HTH-type transcriptional regulator TtuA</fullName>
    </recommendedName>
    <alternativeName>
        <fullName evidence="7">Tartrate utilization transcriptional regulator</fullName>
    </alternativeName>
</protein>
<dbReference type="InterPro" id="IPR005119">
    <property type="entry name" value="LysR_subst-bd"/>
</dbReference>
<gene>
    <name evidence="10" type="ORF">NGAL_HAMBI1189_15300</name>
</gene>
<dbReference type="InterPro" id="IPR058163">
    <property type="entry name" value="LysR-type_TF_proteobact-type"/>
</dbReference>
<dbReference type="GO" id="GO:0003700">
    <property type="term" value="F:DNA-binding transcription factor activity"/>
    <property type="evidence" value="ECO:0007669"/>
    <property type="project" value="InterPro"/>
</dbReference>
<dbReference type="EMBL" id="CCRK01000003">
    <property type="protein sequence ID" value="CDZ46686.1"/>
    <property type="molecule type" value="Genomic_DNA"/>
</dbReference>
<accession>A0A0T7GHK8</accession>
<dbReference type="PANTHER" id="PTHR30537:SF72">
    <property type="entry name" value="LYSR FAMILY TRANSCRIPTIONAL REGULATOR"/>
    <property type="match status" value="1"/>
</dbReference>
<evidence type="ECO:0000256" key="5">
    <source>
        <dbReference type="ARBA" id="ARBA00054626"/>
    </source>
</evidence>
<reference evidence="10 11" key="1">
    <citation type="submission" date="2014-08" db="EMBL/GenBank/DDBJ databases">
        <authorList>
            <person name="Chen Y.-H."/>
        </authorList>
    </citation>
    <scope>NUCLEOTIDE SEQUENCE [LARGE SCALE GENOMIC DNA]</scope>
</reference>
<keyword evidence="2" id="KW-0805">Transcription regulation</keyword>
<dbReference type="InterPro" id="IPR000847">
    <property type="entry name" value="LysR_HTH_N"/>
</dbReference>
<proteinExistence type="inferred from homology"/>
<feature type="domain" description="HTH lysR-type" evidence="9">
    <location>
        <begin position="34"/>
        <end position="91"/>
    </location>
</feature>